<dbReference type="Pfam" id="PF12347">
    <property type="entry name" value="HJURP_C"/>
    <property type="match status" value="1"/>
</dbReference>
<gene>
    <name evidence="12" type="primary">mef2aa</name>
</gene>
<dbReference type="SUPFAM" id="SSF55455">
    <property type="entry name" value="SRF-like"/>
    <property type="match status" value="1"/>
</dbReference>
<evidence type="ECO:0000256" key="7">
    <source>
        <dbReference type="ARBA" id="ARBA00023159"/>
    </source>
</evidence>
<dbReference type="Ensembl" id="ENSEEET00000049337.2">
    <property type="protein sequence ID" value="ENSEEEP00000048805.2"/>
    <property type="gene ID" value="ENSEEEG00000022953.2"/>
</dbReference>
<feature type="compositionally biased region" description="Basic and acidic residues" evidence="10">
    <location>
        <begin position="438"/>
        <end position="448"/>
    </location>
</feature>
<dbReference type="Pfam" id="PF00319">
    <property type="entry name" value="SRF-TF"/>
    <property type="match status" value="1"/>
</dbReference>
<keyword evidence="5" id="KW-0805">Transcription regulation</keyword>
<feature type="domain" description="MADS-box" evidence="11">
    <location>
        <begin position="1"/>
        <end position="61"/>
    </location>
</feature>
<dbReference type="PANTHER" id="PTHR11945">
    <property type="entry name" value="MADS BOX PROTEIN"/>
    <property type="match status" value="1"/>
</dbReference>
<evidence type="ECO:0000256" key="4">
    <source>
        <dbReference type="ARBA" id="ARBA00022782"/>
    </source>
</evidence>
<dbReference type="PROSITE" id="PS00350">
    <property type="entry name" value="MADS_BOX_1"/>
    <property type="match status" value="1"/>
</dbReference>
<dbReference type="GO" id="GO:0005634">
    <property type="term" value="C:nucleus"/>
    <property type="evidence" value="ECO:0007669"/>
    <property type="project" value="UniProtKB-SubCell"/>
</dbReference>
<feature type="region of interest" description="Disordered" evidence="10">
    <location>
        <begin position="154"/>
        <end position="177"/>
    </location>
</feature>
<dbReference type="AlphaFoldDB" id="A0A4W4HFC9"/>
<reference evidence="13" key="2">
    <citation type="journal article" date="2017" name="Sci. Adv.">
        <title>A tail of two voltages: Proteomic comparison of the three electric organs of the electric eel.</title>
        <authorList>
            <person name="Traeger L.L."/>
            <person name="Sabat G."/>
            <person name="Barrett-Wilt G.A."/>
            <person name="Wells G.B."/>
            <person name="Sussman M.R."/>
        </authorList>
    </citation>
    <scope>NUCLEOTIDE SEQUENCE [LARGE SCALE GENOMIC DNA]</scope>
</reference>
<dbReference type="PANTHER" id="PTHR11945:SF534">
    <property type="entry name" value="MYOCYTE-SPECIFIC ENHANCER FACTOR 2"/>
    <property type="match status" value="1"/>
</dbReference>
<dbReference type="GO" id="GO:0000978">
    <property type="term" value="F:RNA polymerase II cis-regulatory region sequence-specific DNA binding"/>
    <property type="evidence" value="ECO:0007669"/>
    <property type="project" value="TreeGrafter"/>
</dbReference>
<dbReference type="PRINTS" id="PR00404">
    <property type="entry name" value="MADSDOMAIN"/>
</dbReference>
<evidence type="ECO:0000256" key="6">
    <source>
        <dbReference type="ARBA" id="ARBA00023125"/>
    </source>
</evidence>
<dbReference type="InterPro" id="IPR022102">
    <property type="entry name" value="HJURP_C"/>
</dbReference>
<reference evidence="12" key="3">
    <citation type="submission" date="2020-05" db="EMBL/GenBank/DDBJ databases">
        <title>Electrophorus electricus (electric eel) genome, fEleEle1, primary haplotype.</title>
        <authorList>
            <person name="Myers G."/>
            <person name="Meyer A."/>
            <person name="Fedrigo O."/>
            <person name="Formenti G."/>
            <person name="Rhie A."/>
            <person name="Tracey A."/>
            <person name="Sims Y."/>
            <person name="Jarvis E.D."/>
        </authorList>
    </citation>
    <scope>NUCLEOTIDE SEQUENCE [LARGE SCALE GENOMIC DNA]</scope>
</reference>
<reference evidence="12" key="4">
    <citation type="submission" date="2025-08" db="UniProtKB">
        <authorList>
            <consortium name="Ensembl"/>
        </authorList>
    </citation>
    <scope>IDENTIFICATION</scope>
</reference>
<keyword evidence="9" id="KW-0539">Nucleus</keyword>
<dbReference type="SMART" id="SM00432">
    <property type="entry name" value="MADS"/>
    <property type="match status" value="1"/>
</dbReference>
<evidence type="ECO:0000313" key="12">
    <source>
        <dbReference type="Ensembl" id="ENSEEEP00000048805.2"/>
    </source>
</evidence>
<keyword evidence="8" id="KW-0804">Transcription</keyword>
<dbReference type="GO" id="GO:0046983">
    <property type="term" value="F:protein dimerization activity"/>
    <property type="evidence" value="ECO:0007669"/>
    <property type="project" value="InterPro"/>
</dbReference>
<sequence length="480" mass="51192">MGRKKIQITRIMDERNRQVTFTKRKFGLMKKAYELSVLCDCEIALIIFNSSNKLFQYASTDMDKVLLKYTEYNEPHESRTNSDIVEKLRTKGHNDCASPDADDCFGHSPLMDDRFGKLSEESDLICKRSGPTALPQQNFSMHVAVPVTNPNPMSYNPGGSLSSQGLPAAAASLSDGSMLSPPQGSLHRNVVSTGAPHRPPSTGGAGHPTMLLSLRASAGNGFINPRSSPGLLGTPSGNGLGKVMPTKSPPPPGGSMGIGTRKPDLRVVIPPSSKSMMPPLSEEEEMELNTQRISSSQSTQPLTTPVVSVTTPSLPPQGLVYSGMPTAYNTEYSLSSAELSSLQGFGSPGLSLGSVSAWQQHQLGQAALSSLVGGGHLPQASNLSINTSQNVNIKSEPISPPRERVTPSGFPPQPPAARPDMGRSPVDSLSSSCSSYDGSDREDHRPDFHSPLALGRGPVPGADERHSPSVKRMRMDAWVT</sequence>
<evidence type="ECO:0000256" key="9">
    <source>
        <dbReference type="ARBA" id="ARBA00023242"/>
    </source>
</evidence>
<keyword evidence="6" id="KW-0238">DNA-binding</keyword>
<evidence type="ECO:0000256" key="2">
    <source>
        <dbReference type="ARBA" id="ARBA00022473"/>
    </source>
</evidence>
<keyword evidence="4" id="KW-0221">Differentiation</keyword>
<evidence type="ECO:0000313" key="13">
    <source>
        <dbReference type="Proteomes" id="UP000314983"/>
    </source>
</evidence>
<dbReference type="CDD" id="cd00265">
    <property type="entry name" value="MADS_MEF2_like"/>
    <property type="match status" value="1"/>
</dbReference>
<keyword evidence="3" id="KW-0597">Phosphoprotein</keyword>
<feature type="region of interest" description="Disordered" evidence="10">
    <location>
        <begin position="228"/>
        <end position="264"/>
    </location>
</feature>
<proteinExistence type="predicted"/>
<name>A0A4W4HFC9_ELEEL</name>
<reference evidence="12" key="5">
    <citation type="submission" date="2025-09" db="UniProtKB">
        <authorList>
            <consortium name="Ensembl"/>
        </authorList>
    </citation>
    <scope>IDENTIFICATION</scope>
</reference>
<evidence type="ECO:0000256" key="5">
    <source>
        <dbReference type="ARBA" id="ARBA00023015"/>
    </source>
</evidence>
<dbReference type="GO" id="GO:0042826">
    <property type="term" value="F:histone deacetylase binding"/>
    <property type="evidence" value="ECO:0007669"/>
    <property type="project" value="TreeGrafter"/>
</dbReference>
<protein>
    <recommendedName>
        <fullName evidence="11">MADS-box domain-containing protein</fullName>
    </recommendedName>
</protein>
<feature type="compositionally biased region" description="Low complexity" evidence="10">
    <location>
        <begin position="424"/>
        <end position="437"/>
    </location>
</feature>
<organism evidence="12 13">
    <name type="scientific">Electrophorus electricus</name>
    <name type="common">Electric eel</name>
    <name type="synonym">Gymnotus electricus</name>
    <dbReference type="NCBI Taxonomy" id="8005"/>
    <lineage>
        <taxon>Eukaryota</taxon>
        <taxon>Metazoa</taxon>
        <taxon>Chordata</taxon>
        <taxon>Craniata</taxon>
        <taxon>Vertebrata</taxon>
        <taxon>Euteleostomi</taxon>
        <taxon>Actinopterygii</taxon>
        <taxon>Neopterygii</taxon>
        <taxon>Teleostei</taxon>
        <taxon>Ostariophysi</taxon>
        <taxon>Gymnotiformes</taxon>
        <taxon>Gymnotoidei</taxon>
        <taxon>Gymnotidae</taxon>
        <taxon>Electrophorus</taxon>
    </lineage>
</organism>
<keyword evidence="13" id="KW-1185">Reference proteome</keyword>
<evidence type="ECO:0000259" key="11">
    <source>
        <dbReference type="PROSITE" id="PS50066"/>
    </source>
</evidence>
<evidence type="ECO:0000256" key="8">
    <source>
        <dbReference type="ARBA" id="ARBA00023163"/>
    </source>
</evidence>
<dbReference type="Gene3D" id="3.40.1810.10">
    <property type="entry name" value="Transcription factor, MADS-box"/>
    <property type="match status" value="1"/>
</dbReference>
<dbReference type="Proteomes" id="UP000314983">
    <property type="component" value="Chromosome 4"/>
</dbReference>
<evidence type="ECO:0000256" key="1">
    <source>
        <dbReference type="ARBA" id="ARBA00004123"/>
    </source>
</evidence>
<dbReference type="PROSITE" id="PS50066">
    <property type="entry name" value="MADS_BOX_2"/>
    <property type="match status" value="1"/>
</dbReference>
<dbReference type="GO" id="GO:0007507">
    <property type="term" value="P:heart development"/>
    <property type="evidence" value="ECO:0007669"/>
    <property type="project" value="UniProtKB-ARBA"/>
</dbReference>
<keyword evidence="7" id="KW-0010">Activator</keyword>
<dbReference type="GO" id="GO:0045944">
    <property type="term" value="P:positive regulation of transcription by RNA polymerase II"/>
    <property type="evidence" value="ECO:0007669"/>
    <property type="project" value="InterPro"/>
</dbReference>
<dbReference type="InterPro" id="IPR033896">
    <property type="entry name" value="MEF2-like_N"/>
</dbReference>
<dbReference type="InterPro" id="IPR002100">
    <property type="entry name" value="TF_MADSbox"/>
</dbReference>
<evidence type="ECO:0000256" key="3">
    <source>
        <dbReference type="ARBA" id="ARBA00022553"/>
    </source>
</evidence>
<dbReference type="FunFam" id="3.40.1810.10:FF:000001">
    <property type="entry name" value="Myocyte-specific enhancer factor 2A homolog"/>
    <property type="match status" value="1"/>
</dbReference>
<accession>A0A4W4HFC9</accession>
<evidence type="ECO:0000256" key="10">
    <source>
        <dbReference type="SAM" id="MobiDB-lite"/>
    </source>
</evidence>
<reference evidence="13" key="1">
    <citation type="journal article" date="2014" name="Science">
        <title>Nonhuman genetics. Genomic basis for the convergent evolution of electric organs.</title>
        <authorList>
            <person name="Gallant J.R."/>
            <person name="Traeger L.L."/>
            <person name="Volkening J.D."/>
            <person name="Moffett H."/>
            <person name="Chen P.H."/>
            <person name="Novina C.D."/>
            <person name="Phillips G.N.Jr."/>
            <person name="Anand R."/>
            <person name="Wells G.B."/>
            <person name="Pinch M."/>
            <person name="Guth R."/>
            <person name="Unguez G.A."/>
            <person name="Albert J.S."/>
            <person name="Zakon H.H."/>
            <person name="Samanta M.P."/>
            <person name="Sussman M.R."/>
        </authorList>
    </citation>
    <scope>NUCLEOTIDE SEQUENCE [LARGE SCALE GENOMIC DNA]</scope>
</reference>
<feature type="compositionally biased region" description="Polar residues" evidence="10">
    <location>
        <begin position="154"/>
        <end position="165"/>
    </location>
</feature>
<feature type="compositionally biased region" description="Polar residues" evidence="10">
    <location>
        <begin position="382"/>
        <end position="393"/>
    </location>
</feature>
<dbReference type="GO" id="GO:0000981">
    <property type="term" value="F:DNA-binding transcription factor activity, RNA polymerase II-specific"/>
    <property type="evidence" value="ECO:0007669"/>
    <property type="project" value="TreeGrafter"/>
</dbReference>
<comment type="subcellular location">
    <subcellularLocation>
        <location evidence="1">Nucleus</location>
    </subcellularLocation>
</comment>
<feature type="region of interest" description="Disordered" evidence="10">
    <location>
        <begin position="382"/>
        <end position="480"/>
    </location>
</feature>
<keyword evidence="2" id="KW-0217">Developmental protein</keyword>
<dbReference type="GO" id="GO:0030154">
    <property type="term" value="P:cell differentiation"/>
    <property type="evidence" value="ECO:0007669"/>
    <property type="project" value="UniProtKB-KW"/>
</dbReference>
<dbReference type="GeneTree" id="ENSGT00940000156205"/>
<dbReference type="InterPro" id="IPR036879">
    <property type="entry name" value="TF_MADSbox_sf"/>
</dbReference>